<dbReference type="RefSeq" id="WP_092735613.1">
    <property type="nucleotide sequence ID" value="NZ_FNAS01000001.1"/>
</dbReference>
<evidence type="ECO:0000313" key="2">
    <source>
        <dbReference type="Proteomes" id="UP000198517"/>
    </source>
</evidence>
<accession>A0A1G6YHW3</accession>
<organism evidence="1 2">
    <name type="scientific">Riemerella columbipharyngis</name>
    <dbReference type="NCBI Taxonomy" id="1071918"/>
    <lineage>
        <taxon>Bacteria</taxon>
        <taxon>Pseudomonadati</taxon>
        <taxon>Bacteroidota</taxon>
        <taxon>Flavobacteriia</taxon>
        <taxon>Flavobacteriales</taxon>
        <taxon>Weeksellaceae</taxon>
        <taxon>Riemerella</taxon>
    </lineage>
</organism>
<evidence type="ECO:0000313" key="1">
    <source>
        <dbReference type="EMBL" id="SDD89940.1"/>
    </source>
</evidence>
<sequence>MKRFYIAILFFFCALSFAQFKHYSLSGVGSISISDGMEKQSSLYRARVGVPEVPDKVVFQQKGLNDLEASATNTYARIIVETEYGDFDKLSSVPVELSQEDKEYIRYGIANTLSLQGQKLIKFLGINSVVVNRQACIKISYIRQLNDNPLVRVDYYLFENGNKMHKLAISYRLNESERWKSLLEKSVKSFKIENHKW</sequence>
<dbReference type="Proteomes" id="UP000198517">
    <property type="component" value="Unassembled WGS sequence"/>
</dbReference>
<proteinExistence type="predicted"/>
<keyword evidence="2" id="KW-1185">Reference proteome</keyword>
<reference evidence="1 2" key="1">
    <citation type="submission" date="2016-10" db="EMBL/GenBank/DDBJ databases">
        <authorList>
            <person name="de Groot N.N."/>
        </authorList>
    </citation>
    <scope>NUCLEOTIDE SEQUENCE [LARGE SCALE GENOMIC DNA]</scope>
    <source>
        <strain evidence="1 2">DSM 24015</strain>
    </source>
</reference>
<gene>
    <name evidence="1" type="ORF">SAMN05421544_101170</name>
</gene>
<dbReference type="OrthoDB" id="1494642at2"/>
<dbReference type="AlphaFoldDB" id="A0A1G6YHW3"/>
<name>A0A1G6YHW3_9FLAO</name>
<dbReference type="STRING" id="1071918.SAMN05421544_101170"/>
<dbReference type="EMBL" id="FNAS01000001">
    <property type="protein sequence ID" value="SDD89940.1"/>
    <property type="molecule type" value="Genomic_DNA"/>
</dbReference>
<protein>
    <submittedName>
        <fullName evidence="1">Uncharacterized protein</fullName>
    </submittedName>
</protein>